<sequence length="1301" mass="140028">MARKQTSASSYATTQTKTPISAASYTSSTPDSATRRPPGRGDDGKDDDRHSQPFLYSTARPPTGYSEVVESPLSTDLPSSSRPTWAKSTKRFSPPVIPRSEHGGAVQARVVSDRKNTSTSQLIPESRGNTSPPNPFRDDVDNIEDEYLEESLDDGLVNRVSHANTGSYRDRKRKEGAVDGAYTGDLYQRSDWAQSARASQLPTAWSRSFYAGKTPRIAGAGSEGDWAGGVNSKPGWNRSQKEYDVPPLPSPYGNDNVNSRKQTQHERKRGPTRNFSRKHTNVNANAQTHTPKHVQYAYEQDAIMDSPAEITPGLKKIGLAAGGGRRTPKSALRQGQENGPGPMAKAAAFSGTAAVEGSGFPASDARLSSETGRDGHRSQSTLPSVLDLDHLTPHRPKPNATLNPRGDTFPSHGHSRAPSPWASPTPSPAHFTGQIRAPSPSRSILPAPSSGYLLPPGPAQSQSPSTVVRPDRDPFADPYLHPYAQTQNHALAPALDFSKPRFLSTEDQSKLGRMSVAPPPAGGIVPNANANIQHQPQARNQNQPQPPGSRALLSPAAQNKLGRMSVAPARYTLPPQRKQVRLARESALGLGGGNGGVGNGNGDRTAANETGGMPGIPGVPPRGDSRRGQVPTRSDQKPETHKRSTSSAAGPSGVLQRLGRSSAGRWYLTWRPFISPCLSLLCALLLTVCHGVSDSSFGGFLVVGKGVFGVSRGGGVPIILGVWGWCQNGVNDPQCALYRSGDFANDDATFTIPQNSTLGNLSLFLTALTVLCWLLAAFKTITAFLHFYLFFALSFPFSHLVTTCSGDGRPDRVKLKPQSRNAHSPAIDVDDYGDGDGGDESEGVDSVMVEVEMRVKCQRVPYEGYEWVWWAWWAHRRSPVGPLFGLSTGALGLGTFALTCMLKKDIINATASQEVFMGHGAYIPLLTVVLTLDTFLLSIIYVSNLKRNFATLTNPPDPSPTVLLLPPSDARQMQHVRPHTNASSIFVPRDAGGVDPQFLTNTRDTYLHPNSAAMPTQGTVQHHNNIGFNAGTSMGLGAGMPGGRSGDGDTEQYGQIGLDEETIRWLAAYPTDEELVPLINSLRAKRKPNPKGSGTSSADEGESDFILSDVGLLYLRPSASSTTSTEEDYEGQALLVPPRGVIRLELLEDAHLDSVDTLIQEDGVGGEDGSAHNSVEVMMSVLGKTFWWNDMFLDVEDYIASCKICRERREEDRLKEKYEYERKRQSRGTRAKARAGAGAGVVNESEVPWTGIITASDISAGPGEKAASGGHGPVPRQNRSQSQMAADMAIAMRKAQEDAEM</sequence>
<dbReference type="OrthoDB" id="2564492at2759"/>
<accession>A0A1B9GYG6</accession>
<feature type="region of interest" description="Disordered" evidence="1">
    <location>
        <begin position="1"/>
        <end position="140"/>
    </location>
</feature>
<name>A0A1B9GYG6_9TREE</name>
<reference evidence="4 5" key="1">
    <citation type="submission" date="2013-07" db="EMBL/GenBank/DDBJ databases">
        <title>The Genome Sequence of Cryptococcus heveanensis BCC8398.</title>
        <authorList>
            <consortium name="The Broad Institute Genome Sequencing Platform"/>
            <person name="Cuomo C."/>
            <person name="Litvintseva A."/>
            <person name="Chen Y."/>
            <person name="Heitman J."/>
            <person name="Sun S."/>
            <person name="Springer D."/>
            <person name="Dromer F."/>
            <person name="Young S.K."/>
            <person name="Zeng Q."/>
            <person name="Gargeya S."/>
            <person name="Fitzgerald M."/>
            <person name="Abouelleil A."/>
            <person name="Alvarado L."/>
            <person name="Berlin A.M."/>
            <person name="Chapman S.B."/>
            <person name="Dewar J."/>
            <person name="Goldberg J."/>
            <person name="Griggs A."/>
            <person name="Gujja S."/>
            <person name="Hansen M."/>
            <person name="Howarth C."/>
            <person name="Imamovic A."/>
            <person name="Larimer J."/>
            <person name="McCowan C."/>
            <person name="Murphy C."/>
            <person name="Pearson M."/>
            <person name="Priest M."/>
            <person name="Roberts A."/>
            <person name="Saif S."/>
            <person name="Shea T."/>
            <person name="Sykes S."/>
            <person name="Wortman J."/>
            <person name="Nusbaum C."/>
            <person name="Birren B."/>
        </authorList>
    </citation>
    <scope>NUCLEOTIDE SEQUENCE [LARGE SCALE GENOMIC DNA]</scope>
    <source>
        <strain evidence="4 5">BCC8398</strain>
    </source>
</reference>
<protein>
    <recommendedName>
        <fullName evidence="3">Integrase zinc-binding domain-containing protein</fullName>
    </recommendedName>
</protein>
<feature type="compositionally biased region" description="Polar residues" evidence="1">
    <location>
        <begin position="117"/>
        <end position="131"/>
    </location>
</feature>
<evidence type="ECO:0000259" key="3">
    <source>
        <dbReference type="Pfam" id="PF17921"/>
    </source>
</evidence>
<reference evidence="5" key="2">
    <citation type="submission" date="2013-12" db="EMBL/GenBank/DDBJ databases">
        <title>Evolution of pathogenesis and genome organization in the Tremellales.</title>
        <authorList>
            <person name="Cuomo C."/>
            <person name="Litvintseva A."/>
            <person name="Heitman J."/>
            <person name="Chen Y."/>
            <person name="Sun S."/>
            <person name="Springer D."/>
            <person name="Dromer F."/>
            <person name="Young S."/>
            <person name="Zeng Q."/>
            <person name="Chapman S."/>
            <person name="Gujja S."/>
            <person name="Saif S."/>
            <person name="Birren B."/>
        </authorList>
    </citation>
    <scope>NUCLEOTIDE SEQUENCE [LARGE SCALE GENOMIC DNA]</scope>
    <source>
        <strain evidence="5">BCC8398</strain>
    </source>
</reference>
<feature type="transmembrane region" description="Helical" evidence="2">
    <location>
        <begin position="922"/>
        <end position="942"/>
    </location>
</feature>
<feature type="compositionally biased region" description="Basic residues" evidence="1">
    <location>
        <begin position="266"/>
        <end position="280"/>
    </location>
</feature>
<feature type="region of interest" description="Disordered" evidence="1">
    <location>
        <begin position="588"/>
        <end position="656"/>
    </location>
</feature>
<feature type="region of interest" description="Disordered" evidence="1">
    <location>
        <begin position="1257"/>
        <end position="1301"/>
    </location>
</feature>
<feature type="transmembrane region" description="Helical" evidence="2">
    <location>
        <begin position="883"/>
        <end position="902"/>
    </location>
</feature>
<dbReference type="EMBL" id="KI669496">
    <property type="protein sequence ID" value="OCF36081.1"/>
    <property type="molecule type" value="Genomic_DNA"/>
</dbReference>
<keyword evidence="2" id="KW-0812">Transmembrane</keyword>
<feature type="region of interest" description="Disordered" evidence="1">
    <location>
        <begin position="811"/>
        <end position="841"/>
    </location>
</feature>
<feature type="compositionally biased region" description="Low complexity" evidence="1">
    <location>
        <begin position="1"/>
        <end position="18"/>
    </location>
</feature>
<evidence type="ECO:0000256" key="1">
    <source>
        <dbReference type="SAM" id="MobiDB-lite"/>
    </source>
</evidence>
<dbReference type="Proteomes" id="UP000092666">
    <property type="component" value="Unassembled WGS sequence"/>
</dbReference>
<feature type="region of interest" description="Disordered" evidence="1">
    <location>
        <begin position="216"/>
        <end position="291"/>
    </location>
</feature>
<keyword evidence="5" id="KW-1185">Reference proteome</keyword>
<feature type="compositionally biased region" description="Polar residues" evidence="1">
    <location>
        <begin position="19"/>
        <end position="32"/>
    </location>
</feature>
<proteinExistence type="predicted"/>
<evidence type="ECO:0000313" key="4">
    <source>
        <dbReference type="EMBL" id="OCF36081.1"/>
    </source>
</evidence>
<feature type="compositionally biased region" description="Gly residues" evidence="1">
    <location>
        <begin position="589"/>
        <end position="601"/>
    </location>
</feature>
<dbReference type="Gene3D" id="1.10.340.70">
    <property type="match status" value="1"/>
</dbReference>
<dbReference type="InterPro" id="IPR041588">
    <property type="entry name" value="Integrase_H2C2"/>
</dbReference>
<feature type="transmembrane region" description="Helical" evidence="2">
    <location>
        <begin position="758"/>
        <end position="776"/>
    </location>
</feature>
<feature type="compositionally biased region" description="Polar residues" evidence="1">
    <location>
        <begin position="72"/>
        <end position="87"/>
    </location>
</feature>
<feature type="compositionally biased region" description="Low complexity" evidence="1">
    <location>
        <begin position="533"/>
        <end position="543"/>
    </location>
</feature>
<feature type="compositionally biased region" description="Basic and acidic residues" evidence="1">
    <location>
        <begin position="39"/>
        <end position="51"/>
    </location>
</feature>
<dbReference type="Pfam" id="PF17921">
    <property type="entry name" value="Integrase_H2C2"/>
    <property type="match status" value="1"/>
</dbReference>
<organism evidence="4 5">
    <name type="scientific">Kwoniella heveanensis BCC8398</name>
    <dbReference type="NCBI Taxonomy" id="1296120"/>
    <lineage>
        <taxon>Eukaryota</taxon>
        <taxon>Fungi</taxon>
        <taxon>Dikarya</taxon>
        <taxon>Basidiomycota</taxon>
        <taxon>Agaricomycotina</taxon>
        <taxon>Tremellomycetes</taxon>
        <taxon>Tremellales</taxon>
        <taxon>Cryptococcaceae</taxon>
        <taxon>Kwoniella</taxon>
    </lineage>
</organism>
<feature type="transmembrane region" description="Helical" evidence="2">
    <location>
        <begin position="783"/>
        <end position="801"/>
    </location>
</feature>
<evidence type="ECO:0000256" key="2">
    <source>
        <dbReference type="SAM" id="Phobius"/>
    </source>
</evidence>
<gene>
    <name evidence="4" type="ORF">I316_01953</name>
</gene>
<keyword evidence="2" id="KW-1133">Transmembrane helix</keyword>
<feature type="domain" description="Integrase zinc-binding" evidence="3">
    <location>
        <begin position="1170"/>
        <end position="1209"/>
    </location>
</feature>
<evidence type="ECO:0000313" key="5">
    <source>
        <dbReference type="Proteomes" id="UP000092666"/>
    </source>
</evidence>
<feature type="compositionally biased region" description="Acidic residues" evidence="1">
    <location>
        <begin position="828"/>
        <end position="841"/>
    </location>
</feature>
<feature type="region of interest" description="Disordered" evidence="1">
    <location>
        <begin position="503"/>
        <end position="553"/>
    </location>
</feature>
<keyword evidence="2" id="KW-0472">Membrane</keyword>
<feature type="region of interest" description="Disordered" evidence="1">
    <location>
        <begin position="319"/>
        <end position="481"/>
    </location>
</feature>